<dbReference type="Gene3D" id="1.10.10.10">
    <property type="entry name" value="Winged helix-like DNA-binding domain superfamily/Winged helix DNA-binding domain"/>
    <property type="match status" value="1"/>
</dbReference>
<comment type="caution">
    <text evidence="5">The sequence shown here is derived from an EMBL/GenBank/DDBJ whole genome shotgun (WGS) entry which is preliminary data.</text>
</comment>
<protein>
    <submittedName>
        <fullName evidence="5">GntR family transcriptional regulator</fullName>
    </submittedName>
</protein>
<dbReference type="InterPro" id="IPR000524">
    <property type="entry name" value="Tscrpt_reg_HTH_GntR"/>
</dbReference>
<dbReference type="PROSITE" id="PS50949">
    <property type="entry name" value="HTH_GNTR"/>
    <property type="match status" value="1"/>
</dbReference>
<dbReference type="SUPFAM" id="SSF48008">
    <property type="entry name" value="GntR ligand-binding domain-like"/>
    <property type="match status" value="1"/>
</dbReference>
<dbReference type="SMART" id="SM00345">
    <property type="entry name" value="HTH_GNTR"/>
    <property type="match status" value="1"/>
</dbReference>
<dbReference type="AlphaFoldDB" id="A0A154L7D1"/>
<evidence type="ECO:0000256" key="3">
    <source>
        <dbReference type="ARBA" id="ARBA00023163"/>
    </source>
</evidence>
<proteinExistence type="predicted"/>
<dbReference type="OrthoDB" id="9812290at2"/>
<dbReference type="Proteomes" id="UP000076335">
    <property type="component" value="Unassembled WGS sequence"/>
</dbReference>
<accession>A0A154L7D1</accession>
<evidence type="ECO:0000256" key="2">
    <source>
        <dbReference type="ARBA" id="ARBA00023125"/>
    </source>
</evidence>
<dbReference type="PRINTS" id="PR00035">
    <property type="entry name" value="HTHGNTR"/>
</dbReference>
<keyword evidence="3" id="KW-0804">Transcription</keyword>
<dbReference type="Gene3D" id="1.20.120.530">
    <property type="entry name" value="GntR ligand-binding domain-like"/>
    <property type="match status" value="1"/>
</dbReference>
<dbReference type="SUPFAM" id="SSF46785">
    <property type="entry name" value="Winged helix' DNA-binding domain"/>
    <property type="match status" value="1"/>
</dbReference>
<evidence type="ECO:0000256" key="1">
    <source>
        <dbReference type="ARBA" id="ARBA00023015"/>
    </source>
</evidence>
<dbReference type="Pfam" id="PF00392">
    <property type="entry name" value="GntR"/>
    <property type="match status" value="1"/>
</dbReference>
<evidence type="ECO:0000313" key="5">
    <source>
        <dbReference type="EMBL" id="KZB66148.1"/>
    </source>
</evidence>
<dbReference type="CDD" id="cd07377">
    <property type="entry name" value="WHTH_GntR"/>
    <property type="match status" value="1"/>
</dbReference>
<dbReference type="PANTHER" id="PTHR43537:SF41">
    <property type="entry name" value="TRANSCRIPTIONAL REGULATORY PROTEIN"/>
    <property type="match status" value="1"/>
</dbReference>
<dbReference type="RefSeq" id="WP_062950892.1">
    <property type="nucleotide sequence ID" value="NZ_LPVY01000007.1"/>
</dbReference>
<dbReference type="PANTHER" id="PTHR43537">
    <property type="entry name" value="TRANSCRIPTIONAL REGULATOR, GNTR FAMILY"/>
    <property type="match status" value="1"/>
</dbReference>
<name>A0A154L7D1_9PROT</name>
<dbReference type="InterPro" id="IPR011711">
    <property type="entry name" value="GntR_C"/>
</dbReference>
<sequence>MTASPRFTRRTITDQVTEDLRARILSGDFPAGFQLRQDAIATEYNVSRIPVREALQRLDAEGLVSFQPHKGAIVAHLSLDEIEELFEVRKMLECELLRHAVPRLTPEDIKSVEDILAVYDESFRSGDISKWGELNREFHDRLYRASNRPKTLEIIRMIGNNTVRFTQAQLALSGATDRAEREHHHILDACKARDVDYAVELLEAHIENSKNSLIECLRGARASEGSPN</sequence>
<dbReference type="EMBL" id="LPVY01000007">
    <property type="protein sequence ID" value="KZB66148.1"/>
    <property type="molecule type" value="Genomic_DNA"/>
</dbReference>
<feature type="domain" description="HTH gntR-type" evidence="4">
    <location>
        <begin position="10"/>
        <end position="77"/>
    </location>
</feature>
<organism evidence="5 6">
    <name type="scientific">Thalassospira lucentensis</name>
    <dbReference type="NCBI Taxonomy" id="168935"/>
    <lineage>
        <taxon>Bacteria</taxon>
        <taxon>Pseudomonadati</taxon>
        <taxon>Pseudomonadota</taxon>
        <taxon>Alphaproteobacteria</taxon>
        <taxon>Rhodospirillales</taxon>
        <taxon>Thalassospiraceae</taxon>
        <taxon>Thalassospira</taxon>
    </lineage>
</organism>
<dbReference type="InterPro" id="IPR036388">
    <property type="entry name" value="WH-like_DNA-bd_sf"/>
</dbReference>
<evidence type="ECO:0000259" key="4">
    <source>
        <dbReference type="PROSITE" id="PS50949"/>
    </source>
</evidence>
<evidence type="ECO:0000313" key="6">
    <source>
        <dbReference type="Proteomes" id="UP000076335"/>
    </source>
</evidence>
<gene>
    <name evidence="5" type="ORF">AUP42_16660</name>
</gene>
<dbReference type="SMART" id="SM00895">
    <property type="entry name" value="FCD"/>
    <property type="match status" value="1"/>
</dbReference>
<keyword evidence="1" id="KW-0805">Transcription regulation</keyword>
<dbReference type="Pfam" id="PF07729">
    <property type="entry name" value="FCD"/>
    <property type="match status" value="1"/>
</dbReference>
<dbReference type="InterPro" id="IPR008920">
    <property type="entry name" value="TF_FadR/GntR_C"/>
</dbReference>
<dbReference type="InterPro" id="IPR036390">
    <property type="entry name" value="WH_DNA-bd_sf"/>
</dbReference>
<keyword evidence="2" id="KW-0238">DNA-binding</keyword>
<reference evidence="5 6" key="1">
    <citation type="submission" date="2015-12" db="EMBL/GenBank/DDBJ databases">
        <title>Genome sequence of Thalassospira lucentensis MCCC 1A02072.</title>
        <authorList>
            <person name="Lu L."/>
            <person name="Lai Q."/>
            <person name="Shao Z."/>
            <person name="Qian P."/>
        </authorList>
    </citation>
    <scope>NUCLEOTIDE SEQUENCE [LARGE SCALE GENOMIC DNA]</scope>
    <source>
        <strain evidence="5 6">MCCC 1A02072</strain>
    </source>
</reference>
<dbReference type="GO" id="GO:0003677">
    <property type="term" value="F:DNA binding"/>
    <property type="evidence" value="ECO:0007669"/>
    <property type="project" value="UniProtKB-KW"/>
</dbReference>
<dbReference type="GO" id="GO:0003700">
    <property type="term" value="F:DNA-binding transcription factor activity"/>
    <property type="evidence" value="ECO:0007669"/>
    <property type="project" value="InterPro"/>
</dbReference>